<dbReference type="Proteomes" id="UP000241769">
    <property type="component" value="Unassembled WGS sequence"/>
</dbReference>
<organism evidence="2 3">
    <name type="scientific">Planoprotostelium fungivorum</name>
    <dbReference type="NCBI Taxonomy" id="1890364"/>
    <lineage>
        <taxon>Eukaryota</taxon>
        <taxon>Amoebozoa</taxon>
        <taxon>Evosea</taxon>
        <taxon>Variosea</taxon>
        <taxon>Cavosteliida</taxon>
        <taxon>Cavosteliaceae</taxon>
        <taxon>Planoprotostelium</taxon>
    </lineage>
</organism>
<dbReference type="EMBL" id="MDYQ01000085">
    <property type="protein sequence ID" value="PRP83302.1"/>
    <property type="molecule type" value="Genomic_DNA"/>
</dbReference>
<evidence type="ECO:0000313" key="1">
    <source>
        <dbReference type="EMBL" id="PRP80187.1"/>
    </source>
</evidence>
<comment type="caution">
    <text evidence="2">The sequence shown here is derived from an EMBL/GenBank/DDBJ whole genome shotgun (WGS) entry which is preliminary data.</text>
</comment>
<dbReference type="AlphaFoldDB" id="A0A2P6NH94"/>
<evidence type="ECO:0000313" key="2">
    <source>
        <dbReference type="EMBL" id="PRP83302.1"/>
    </source>
</evidence>
<name>A0A2P6NH94_9EUKA</name>
<keyword evidence="3" id="KW-1185">Reference proteome</keyword>
<protein>
    <submittedName>
        <fullName evidence="2">Uncharacterized protein</fullName>
    </submittedName>
</protein>
<accession>A0A2P6NH94</accession>
<proteinExistence type="predicted"/>
<dbReference type="EMBL" id="MDYQ01000159">
    <property type="protein sequence ID" value="PRP80187.1"/>
    <property type="molecule type" value="Genomic_DNA"/>
</dbReference>
<gene>
    <name evidence="2" type="ORF">PROFUN_09514</name>
    <name evidence="1" type="ORF">PROFUN_12145</name>
</gene>
<evidence type="ECO:0000313" key="3">
    <source>
        <dbReference type="Proteomes" id="UP000241769"/>
    </source>
</evidence>
<dbReference type="InParanoid" id="A0A2P6NH94"/>
<reference evidence="2 3" key="1">
    <citation type="journal article" date="2018" name="Genome Biol. Evol.">
        <title>Multiple Roots of Fruiting Body Formation in Amoebozoa.</title>
        <authorList>
            <person name="Hillmann F."/>
            <person name="Forbes G."/>
            <person name="Novohradska S."/>
            <person name="Ferling I."/>
            <person name="Riege K."/>
            <person name="Groth M."/>
            <person name="Westermann M."/>
            <person name="Marz M."/>
            <person name="Spaller T."/>
            <person name="Winckler T."/>
            <person name="Schaap P."/>
            <person name="Glockner G."/>
        </authorList>
    </citation>
    <scope>NUCLEOTIDE SEQUENCE [LARGE SCALE GENOMIC DNA]</scope>
    <source>
        <strain evidence="2 3">Jena</strain>
    </source>
</reference>
<sequence length="723" mass="83044">MNDLSTHNTQKQKAHPRVTEDLIAATFAAAKTLFASLPTTFVEDNEEDAEKSDTDNWYLLEASPSKKRPGGDAEALSFTNDAKLLGKIRTAHTQLYKEVQKLVDRTLVQMQEAGKTETDRRQQIVRDRKRQSIIQEKLIKTRNNVVDLCADIKFRTKKRDVEGLIRRSIFEAIVEANKAGGFIDAQLQVLRHNYDVEENECMDSLEFEAFLRKFQSDTGHQIRCKNIHNLSEDYIKLTDKYGSIIQHKMASQLGEDCKVSIKRIVSLYYSTEDRKDLDSISLSSITSSPTTSKHALPRIGKFYKSNQTVELFNSLLAEITKGKDQKGTVDTKNLEKTRKFPANLPRLPLFDAEISIHTRVIQWMRPSFVTTISEEIYFCVEEWILYRKKNQHLIEPHLMPYEKNAETFAENQITFTSEAFDGWTITTKPSHVKERTRGTILQLSLKGYVLHFAEATLQHLLCSRFGTTTQIVEKDRKMLEEKYPDAPAFGITSPRTTGCERLYIICKDRKLRDAQVLKDEYLDALTEDETSELFAGYVLRNIQYTASAHAIFPDFRVPKLTNSPYWYCFGYAPTTSTLRNSKPSCIVQFTTTKTNQESRMDLQCSWPGCMCPCLDGSPLCRNHVFLQNWLVNRASKDRNKREQEKKKKSIPNVVAQMMAYGNTKQWNITTATDEMQEMNWNIESNPIVSKLLNGEYQDQLAVYFERIKLAKKGTSSAVSKVDK</sequence>